<sequence length="247" mass="26617">MAFHLLNELLNVMTVSQQSAPLGKSEVRLAIVDELNSYAPFTSIFASFLEQHLYKLLDLSFQNLDNSKVPLPAVAVMKDMDSRYVAVHVVDGNVSHTINNIGLQQKPLFSNSNLESDSKSHIPLLRIGAASNPWDISGQRSSEAASLSSSVSSPSDNWGNPEPFNPRQFPIYNHINHNSAGTPNWVAGGGGFSGGNSISTMGSEATTSESCSVFKGNNGEFDTLSDLTEISLSEIDASFLLSVITHE</sequence>
<feature type="compositionally biased region" description="Low complexity" evidence="1">
    <location>
        <begin position="145"/>
        <end position="155"/>
    </location>
</feature>
<dbReference type="Proteomes" id="UP001211907">
    <property type="component" value="Unassembled WGS sequence"/>
</dbReference>
<gene>
    <name evidence="2" type="ORF">HK100_006450</name>
</gene>
<proteinExistence type="predicted"/>
<feature type="region of interest" description="Disordered" evidence="1">
    <location>
        <begin position="145"/>
        <end position="165"/>
    </location>
</feature>
<organism evidence="2 3">
    <name type="scientific">Physocladia obscura</name>
    <dbReference type="NCBI Taxonomy" id="109957"/>
    <lineage>
        <taxon>Eukaryota</taxon>
        <taxon>Fungi</taxon>
        <taxon>Fungi incertae sedis</taxon>
        <taxon>Chytridiomycota</taxon>
        <taxon>Chytridiomycota incertae sedis</taxon>
        <taxon>Chytridiomycetes</taxon>
        <taxon>Chytridiales</taxon>
        <taxon>Chytriomycetaceae</taxon>
        <taxon>Physocladia</taxon>
    </lineage>
</organism>
<keyword evidence="3" id="KW-1185">Reference proteome</keyword>
<protein>
    <submittedName>
        <fullName evidence="2">Uncharacterized protein</fullName>
    </submittedName>
</protein>
<evidence type="ECO:0000313" key="3">
    <source>
        <dbReference type="Proteomes" id="UP001211907"/>
    </source>
</evidence>
<evidence type="ECO:0000313" key="2">
    <source>
        <dbReference type="EMBL" id="KAJ3143155.1"/>
    </source>
</evidence>
<comment type="caution">
    <text evidence="2">The sequence shown here is derived from an EMBL/GenBank/DDBJ whole genome shotgun (WGS) entry which is preliminary data.</text>
</comment>
<accession>A0AAD5TAY6</accession>
<reference evidence="2" key="1">
    <citation type="submission" date="2020-05" db="EMBL/GenBank/DDBJ databases">
        <title>Phylogenomic resolution of chytrid fungi.</title>
        <authorList>
            <person name="Stajich J.E."/>
            <person name="Amses K."/>
            <person name="Simmons R."/>
            <person name="Seto K."/>
            <person name="Myers J."/>
            <person name="Bonds A."/>
            <person name="Quandt C.A."/>
            <person name="Barry K."/>
            <person name="Liu P."/>
            <person name="Grigoriev I."/>
            <person name="Longcore J.E."/>
            <person name="James T.Y."/>
        </authorList>
    </citation>
    <scope>NUCLEOTIDE SEQUENCE</scope>
    <source>
        <strain evidence="2">JEL0513</strain>
    </source>
</reference>
<name>A0AAD5TAY6_9FUNG</name>
<evidence type="ECO:0000256" key="1">
    <source>
        <dbReference type="SAM" id="MobiDB-lite"/>
    </source>
</evidence>
<dbReference type="EMBL" id="JADGJH010000003">
    <property type="protein sequence ID" value="KAJ3143155.1"/>
    <property type="molecule type" value="Genomic_DNA"/>
</dbReference>
<dbReference type="AlphaFoldDB" id="A0AAD5TAY6"/>